<name>A0A1Y2IJP2_TRAC3</name>
<protein>
    <submittedName>
        <fullName evidence="1">Uncharacterized protein</fullName>
    </submittedName>
</protein>
<sequence>MQAARRTCPLLPRLRRRRPRAGRGRQRHRLHRASRERREVSVFWCCCDAPASGLAPGLMRARGRARRSLPEKERCRWVGQEGRKGR</sequence>
<dbReference type="AlphaFoldDB" id="A0A1Y2IJP2"/>
<evidence type="ECO:0000313" key="2">
    <source>
        <dbReference type="Proteomes" id="UP000193067"/>
    </source>
</evidence>
<dbReference type="Proteomes" id="UP000193067">
    <property type="component" value="Unassembled WGS sequence"/>
</dbReference>
<reference evidence="1 2" key="1">
    <citation type="journal article" date="2015" name="Biotechnol. Biofuels">
        <title>Enhanced degradation of softwood versus hardwood by the white-rot fungus Pycnoporus coccineus.</title>
        <authorList>
            <person name="Couturier M."/>
            <person name="Navarro D."/>
            <person name="Chevret D."/>
            <person name="Henrissat B."/>
            <person name="Piumi F."/>
            <person name="Ruiz-Duenas F.J."/>
            <person name="Martinez A.T."/>
            <person name="Grigoriev I.V."/>
            <person name="Riley R."/>
            <person name="Lipzen A."/>
            <person name="Berrin J.G."/>
            <person name="Master E.R."/>
            <person name="Rosso M.N."/>
        </authorList>
    </citation>
    <scope>NUCLEOTIDE SEQUENCE [LARGE SCALE GENOMIC DNA]</scope>
    <source>
        <strain evidence="1 2">BRFM310</strain>
    </source>
</reference>
<proteinExistence type="predicted"/>
<accession>A0A1Y2IJP2</accession>
<organism evidence="1 2">
    <name type="scientific">Trametes coccinea (strain BRFM310)</name>
    <name type="common">Pycnoporus coccineus</name>
    <dbReference type="NCBI Taxonomy" id="1353009"/>
    <lineage>
        <taxon>Eukaryota</taxon>
        <taxon>Fungi</taxon>
        <taxon>Dikarya</taxon>
        <taxon>Basidiomycota</taxon>
        <taxon>Agaricomycotina</taxon>
        <taxon>Agaricomycetes</taxon>
        <taxon>Polyporales</taxon>
        <taxon>Polyporaceae</taxon>
        <taxon>Trametes</taxon>
    </lineage>
</organism>
<keyword evidence="2" id="KW-1185">Reference proteome</keyword>
<dbReference type="EMBL" id="KZ084112">
    <property type="protein sequence ID" value="OSD01369.1"/>
    <property type="molecule type" value="Genomic_DNA"/>
</dbReference>
<evidence type="ECO:0000313" key="1">
    <source>
        <dbReference type="EMBL" id="OSD01369.1"/>
    </source>
</evidence>
<gene>
    <name evidence="1" type="ORF">PYCCODRAFT_543461</name>
</gene>